<evidence type="ECO:0000313" key="1">
    <source>
        <dbReference type="EMBL" id="KAK0374749.1"/>
    </source>
</evidence>
<evidence type="ECO:0000313" key="2">
    <source>
        <dbReference type="Proteomes" id="UP001169217"/>
    </source>
</evidence>
<reference evidence="1" key="1">
    <citation type="submission" date="2023-04" db="EMBL/GenBank/DDBJ databases">
        <title>Colletotrichum limetticola genome sequence.</title>
        <authorList>
            <person name="Baroncelli R."/>
        </authorList>
    </citation>
    <scope>NUCLEOTIDE SEQUENCE</scope>
    <source>
        <strain evidence="1">KLA-Anderson</strain>
    </source>
</reference>
<keyword evidence="2" id="KW-1185">Reference proteome</keyword>
<comment type="caution">
    <text evidence="1">The sequence shown here is derived from an EMBL/GenBank/DDBJ whole genome shotgun (WGS) entry which is preliminary data.</text>
</comment>
<proteinExistence type="predicted"/>
<dbReference type="EMBL" id="JARUPT010000237">
    <property type="protein sequence ID" value="KAK0374749.1"/>
    <property type="molecule type" value="Genomic_DNA"/>
</dbReference>
<sequence length="139" mass="15757">MYESYLGYFYEGFPEAMRDIARGSSGSVVRCNFDAGEPWDAEKVVRANKMWTSAQWNEGWLRHEQLFWETEAPLPEWPALLMENMIDSFSGFLMTSQPENLTPQRPMIPGLGGAAVVGLTFRKFDNSADHPVPRGALNH</sequence>
<gene>
    <name evidence="1" type="ORF">CLIM01_07893</name>
</gene>
<dbReference type="Proteomes" id="UP001169217">
    <property type="component" value="Unassembled WGS sequence"/>
</dbReference>
<name>A0ABQ9PTB0_9PEZI</name>
<organism evidence="1 2">
    <name type="scientific">Colletotrichum limetticola</name>
    <dbReference type="NCBI Taxonomy" id="1209924"/>
    <lineage>
        <taxon>Eukaryota</taxon>
        <taxon>Fungi</taxon>
        <taxon>Dikarya</taxon>
        <taxon>Ascomycota</taxon>
        <taxon>Pezizomycotina</taxon>
        <taxon>Sordariomycetes</taxon>
        <taxon>Hypocreomycetidae</taxon>
        <taxon>Glomerellales</taxon>
        <taxon>Glomerellaceae</taxon>
        <taxon>Colletotrichum</taxon>
        <taxon>Colletotrichum acutatum species complex</taxon>
    </lineage>
</organism>
<protein>
    <submittedName>
        <fullName evidence="1">Uncharacterized protein</fullName>
    </submittedName>
</protein>
<accession>A0ABQ9PTB0</accession>